<evidence type="ECO:0000259" key="2">
    <source>
        <dbReference type="Pfam" id="PF13393"/>
    </source>
</evidence>
<proteinExistence type="predicted"/>
<evidence type="ECO:0000313" key="3">
    <source>
        <dbReference type="EMBL" id="PZT47969.1"/>
    </source>
</evidence>
<dbReference type="InterPro" id="IPR041715">
    <property type="entry name" value="HisRS-like_core"/>
</dbReference>
<evidence type="ECO:0000313" key="4">
    <source>
        <dbReference type="Proteomes" id="UP000249746"/>
    </source>
</evidence>
<feature type="domain" description="Class II Histidinyl-tRNA synthetase (HisRS)-like catalytic core" evidence="2">
    <location>
        <begin position="17"/>
        <end position="273"/>
    </location>
</feature>
<dbReference type="InterPro" id="IPR004516">
    <property type="entry name" value="HisRS/HisZ"/>
</dbReference>
<dbReference type="GO" id="GO:0004821">
    <property type="term" value="F:histidine-tRNA ligase activity"/>
    <property type="evidence" value="ECO:0007669"/>
    <property type="project" value="TreeGrafter"/>
</dbReference>
<keyword evidence="1" id="KW-0028">Amino-acid biosynthesis</keyword>
<dbReference type="GO" id="GO:0005737">
    <property type="term" value="C:cytoplasm"/>
    <property type="evidence" value="ECO:0007669"/>
    <property type="project" value="InterPro"/>
</dbReference>
<sequence length="279" mass="32438">MILSHEIPKGSKLYFGKEAKRKRELENLISNLLYQDGYEEISTPSFAYLEHQRDTTSREVVRIVNQYNQQIALRNDSTIDTLRLLSPHIKEEKVGKKWFYIQPVFTYPTTEINQIGVENFESDCVLPHIQLCLEFLKKLSLSPLLQISNAKIPKLCTQEFDVELEDFEKINLAKIQDTHPFLKALMGVQTLKDLEVLLKEAPNALKEELKELLELAKSLEYERLILAPLFYAPMPYYDGMLFRFFMYNKTIILGGSYKINDEKACGFGIYTDHLLSIKE</sequence>
<keyword evidence="3" id="KW-0808">Transferase</keyword>
<accession>A0A2W6MVJ5</accession>
<name>A0A2W6MVJ5_9HELI</name>
<organism evidence="3 4">
    <name type="scientific">Helicobacter valdiviensis</name>
    <dbReference type="NCBI Taxonomy" id="1458358"/>
    <lineage>
        <taxon>Bacteria</taxon>
        <taxon>Pseudomonadati</taxon>
        <taxon>Campylobacterota</taxon>
        <taxon>Epsilonproteobacteria</taxon>
        <taxon>Campylobacterales</taxon>
        <taxon>Helicobacteraceae</taxon>
        <taxon>Helicobacter</taxon>
    </lineage>
</organism>
<dbReference type="NCBIfam" id="NF008946">
    <property type="entry name" value="PRK12293.1"/>
    <property type="match status" value="1"/>
</dbReference>
<dbReference type="Gene3D" id="3.30.930.10">
    <property type="entry name" value="Bira Bifunctional Protein, Domain 2"/>
    <property type="match status" value="1"/>
</dbReference>
<dbReference type="AlphaFoldDB" id="A0A2W6MVJ5"/>
<dbReference type="GO" id="GO:0000105">
    <property type="term" value="P:L-histidine biosynthetic process"/>
    <property type="evidence" value="ECO:0007669"/>
    <property type="project" value="UniProtKB-KW"/>
</dbReference>
<dbReference type="PANTHER" id="PTHR43707:SF6">
    <property type="entry name" value="ATP PHOSPHORIBOSYLTRANSFERASE REGULATORY SUBUNIT"/>
    <property type="match status" value="1"/>
</dbReference>
<dbReference type="PANTHER" id="PTHR43707">
    <property type="entry name" value="HISTIDYL-TRNA SYNTHETASE"/>
    <property type="match status" value="1"/>
</dbReference>
<keyword evidence="4" id="KW-1185">Reference proteome</keyword>
<dbReference type="GO" id="GO:0006427">
    <property type="term" value="P:histidyl-tRNA aminoacylation"/>
    <property type="evidence" value="ECO:0007669"/>
    <property type="project" value="TreeGrafter"/>
</dbReference>
<keyword evidence="1" id="KW-0368">Histidine biosynthesis</keyword>
<keyword evidence="3" id="KW-0328">Glycosyltransferase</keyword>
<dbReference type="GO" id="GO:0016757">
    <property type="term" value="F:glycosyltransferase activity"/>
    <property type="evidence" value="ECO:0007669"/>
    <property type="project" value="UniProtKB-KW"/>
</dbReference>
<reference evidence="3 4" key="1">
    <citation type="submission" date="2017-03" db="EMBL/GenBank/DDBJ databases">
        <title>Genomic and clinical evidence uncovers the enterohepatic species Helicobacter valdiviensis as a potential human intestinal pathogen.</title>
        <authorList>
            <person name="Fresia P."/>
            <person name="Jara R."/>
            <person name="Sierra R."/>
            <person name="Ferres I."/>
            <person name="Greif G."/>
            <person name="Iraola G."/>
            <person name="Collado L."/>
        </authorList>
    </citation>
    <scope>NUCLEOTIDE SEQUENCE [LARGE SCALE GENOMIC DNA]</scope>
    <source>
        <strain evidence="3 4">WBE14</strain>
    </source>
</reference>
<dbReference type="EMBL" id="NBIU01000016">
    <property type="protein sequence ID" value="PZT47969.1"/>
    <property type="molecule type" value="Genomic_DNA"/>
</dbReference>
<protein>
    <submittedName>
        <fullName evidence="3">ATP phosphoribosyltransferase regulatory subunit</fullName>
    </submittedName>
</protein>
<dbReference type="OrthoDB" id="5342252at2"/>
<gene>
    <name evidence="3" type="primary">hisZ</name>
    <name evidence="3" type="ORF">B6S12_06160</name>
</gene>
<dbReference type="InterPro" id="IPR045864">
    <property type="entry name" value="aa-tRNA-synth_II/BPL/LPL"/>
</dbReference>
<dbReference type="SUPFAM" id="SSF55681">
    <property type="entry name" value="Class II aaRS and biotin synthetases"/>
    <property type="match status" value="1"/>
</dbReference>
<dbReference type="Proteomes" id="UP000249746">
    <property type="component" value="Unassembled WGS sequence"/>
</dbReference>
<evidence type="ECO:0000256" key="1">
    <source>
        <dbReference type="ARBA" id="ARBA00023102"/>
    </source>
</evidence>
<dbReference type="RefSeq" id="WP_111229936.1">
    <property type="nucleotide sequence ID" value="NZ_NBIU01000016.1"/>
</dbReference>
<comment type="caution">
    <text evidence="3">The sequence shown here is derived from an EMBL/GenBank/DDBJ whole genome shotgun (WGS) entry which is preliminary data.</text>
</comment>
<dbReference type="Pfam" id="PF13393">
    <property type="entry name" value="tRNA-synt_His"/>
    <property type="match status" value="1"/>
</dbReference>